<feature type="domain" description="AB hydrolase-1" evidence="1">
    <location>
        <begin position="44"/>
        <end position="152"/>
    </location>
</feature>
<organism evidence="3 4">
    <name type="scientific">Aphanomyces stellatus</name>
    <dbReference type="NCBI Taxonomy" id="120398"/>
    <lineage>
        <taxon>Eukaryota</taxon>
        <taxon>Sar</taxon>
        <taxon>Stramenopiles</taxon>
        <taxon>Oomycota</taxon>
        <taxon>Saprolegniomycetes</taxon>
        <taxon>Saprolegniales</taxon>
        <taxon>Verrucalvaceae</taxon>
        <taxon>Aphanomyces</taxon>
    </lineage>
</organism>
<dbReference type="InterPro" id="IPR000073">
    <property type="entry name" value="AB_hydrolase_1"/>
</dbReference>
<dbReference type="OrthoDB" id="19657at2759"/>
<proteinExistence type="predicted"/>
<accession>A0A485LA97</accession>
<dbReference type="Proteomes" id="UP000332933">
    <property type="component" value="Unassembled WGS sequence"/>
</dbReference>
<dbReference type="AlphaFoldDB" id="A0A485LA97"/>
<dbReference type="EMBL" id="VJMH01006381">
    <property type="protein sequence ID" value="KAF0690339.1"/>
    <property type="molecule type" value="Genomic_DNA"/>
</dbReference>
<keyword evidence="4" id="KW-1185">Reference proteome</keyword>
<dbReference type="InterPro" id="IPR029058">
    <property type="entry name" value="AB_hydrolase_fold"/>
</dbReference>
<evidence type="ECO:0000259" key="1">
    <source>
        <dbReference type="Pfam" id="PF00561"/>
    </source>
</evidence>
<name>A0A485LA97_9STRA</name>
<gene>
    <name evidence="3" type="primary">Aste57867_18270</name>
    <name evidence="2" type="ORF">As57867_018208</name>
    <name evidence="3" type="ORF">ASTE57867_18270</name>
</gene>
<evidence type="ECO:0000313" key="4">
    <source>
        <dbReference type="Proteomes" id="UP000332933"/>
    </source>
</evidence>
<dbReference type="PANTHER" id="PTHR46331">
    <property type="entry name" value="VALACYCLOVIR HYDROLASE"/>
    <property type="match status" value="1"/>
</dbReference>
<protein>
    <submittedName>
        <fullName evidence="3">Aste57867_18270 protein</fullName>
    </submittedName>
</protein>
<dbReference type="PANTHER" id="PTHR46331:SF2">
    <property type="entry name" value="VALACYCLOVIR HYDROLASE"/>
    <property type="match status" value="1"/>
</dbReference>
<dbReference type="SUPFAM" id="SSF53474">
    <property type="entry name" value="alpha/beta-Hydrolases"/>
    <property type="match status" value="1"/>
</dbReference>
<sequence length="242" mass="26143">MMLRVATRLRLPTAARNFSSMVSLTVNGHPCHATISKSVDNKKAILCMPGALGTGATDFGAQLTALAGEYSVIAFHPDQSHNQSVDFLEKHAHDAAAFMQALGYGKYSVLGWSDGANSSVMLAADFPQHMERLILMGGNAFITDEDLSLYAAIDDVSKWNPKRRDDLAAVHGGIDALQAKWTEWNATMAQIYNDKQGDICTAFLPDVKCKTLVLHGENDSVVPLFQAEPAMCSISTAASRPK</sequence>
<evidence type="ECO:0000313" key="2">
    <source>
        <dbReference type="EMBL" id="KAF0690339.1"/>
    </source>
</evidence>
<dbReference type="GO" id="GO:0017171">
    <property type="term" value="F:serine hydrolase activity"/>
    <property type="evidence" value="ECO:0007669"/>
    <property type="project" value="TreeGrafter"/>
</dbReference>
<dbReference type="EMBL" id="CAADRA010006402">
    <property type="protein sequence ID" value="VFT95007.1"/>
    <property type="molecule type" value="Genomic_DNA"/>
</dbReference>
<evidence type="ECO:0000313" key="3">
    <source>
        <dbReference type="EMBL" id="VFT95007.1"/>
    </source>
</evidence>
<dbReference type="Gene3D" id="3.40.50.1820">
    <property type="entry name" value="alpha/beta hydrolase"/>
    <property type="match status" value="1"/>
</dbReference>
<dbReference type="Pfam" id="PF00561">
    <property type="entry name" value="Abhydrolase_1"/>
    <property type="match status" value="1"/>
</dbReference>
<reference evidence="3 4" key="1">
    <citation type="submission" date="2019-03" db="EMBL/GenBank/DDBJ databases">
        <authorList>
            <person name="Gaulin E."/>
            <person name="Dumas B."/>
        </authorList>
    </citation>
    <scope>NUCLEOTIDE SEQUENCE [LARGE SCALE GENOMIC DNA]</scope>
    <source>
        <strain evidence="3">CBS 568.67</strain>
    </source>
</reference>
<reference evidence="2" key="2">
    <citation type="submission" date="2019-06" db="EMBL/GenBank/DDBJ databases">
        <title>Genomics analysis of Aphanomyces spp. identifies a new class of oomycete effector associated with host adaptation.</title>
        <authorList>
            <person name="Gaulin E."/>
        </authorList>
    </citation>
    <scope>NUCLEOTIDE SEQUENCE</scope>
    <source>
        <strain evidence="2">CBS 578.67</strain>
    </source>
</reference>